<dbReference type="GO" id="GO:1900150">
    <property type="term" value="P:regulation of defense response to fungus"/>
    <property type="evidence" value="ECO:0007669"/>
    <property type="project" value="InterPro"/>
</dbReference>
<dbReference type="InterPro" id="IPR040244">
    <property type="entry name" value="EDR4-like"/>
</dbReference>
<dbReference type="PANTHER" id="PTHR31105">
    <property type="entry name" value="EXTRA-LARGE G-PROTEIN-LIKE"/>
    <property type="match status" value="1"/>
</dbReference>
<feature type="domain" description="Enhanced disease resistance 4-like N-terminal" evidence="3">
    <location>
        <begin position="10"/>
        <end position="43"/>
    </location>
</feature>
<evidence type="ECO:0000313" key="5">
    <source>
        <dbReference type="Proteomes" id="UP000036987"/>
    </source>
</evidence>
<dbReference type="SUPFAM" id="SSF48695">
    <property type="entry name" value="Multiheme cytochromes"/>
    <property type="match status" value="1"/>
</dbReference>
<feature type="compositionally biased region" description="Polar residues" evidence="1">
    <location>
        <begin position="68"/>
        <end position="78"/>
    </location>
</feature>
<dbReference type="InterPro" id="IPR036280">
    <property type="entry name" value="Multihaem_cyt_sf"/>
</dbReference>
<reference evidence="5" key="1">
    <citation type="journal article" date="2016" name="Nature">
        <title>The genome of the seagrass Zostera marina reveals angiosperm adaptation to the sea.</title>
        <authorList>
            <person name="Olsen J.L."/>
            <person name="Rouze P."/>
            <person name="Verhelst B."/>
            <person name="Lin Y.-C."/>
            <person name="Bayer T."/>
            <person name="Collen J."/>
            <person name="Dattolo E."/>
            <person name="De Paoli E."/>
            <person name="Dittami S."/>
            <person name="Maumus F."/>
            <person name="Michel G."/>
            <person name="Kersting A."/>
            <person name="Lauritano C."/>
            <person name="Lohaus R."/>
            <person name="Toepel M."/>
            <person name="Tonon T."/>
            <person name="Vanneste K."/>
            <person name="Amirebrahimi M."/>
            <person name="Brakel J."/>
            <person name="Bostroem C."/>
            <person name="Chovatia M."/>
            <person name="Grimwood J."/>
            <person name="Jenkins J.W."/>
            <person name="Jueterbock A."/>
            <person name="Mraz A."/>
            <person name="Stam W.T."/>
            <person name="Tice H."/>
            <person name="Bornberg-Bauer E."/>
            <person name="Green P.J."/>
            <person name="Pearson G.A."/>
            <person name="Procaccini G."/>
            <person name="Duarte C.M."/>
            <person name="Schmutz J."/>
            <person name="Reusch T.B.H."/>
            <person name="Van de Peer Y."/>
        </authorList>
    </citation>
    <scope>NUCLEOTIDE SEQUENCE [LARGE SCALE GENOMIC DNA]</scope>
    <source>
        <strain evidence="5">cv. Finnish</strain>
    </source>
</reference>
<evidence type="ECO:0000259" key="2">
    <source>
        <dbReference type="Pfam" id="PF11331"/>
    </source>
</evidence>
<dbReference type="Pfam" id="PF22910">
    <property type="entry name" value="EDR4-like_1st"/>
    <property type="match status" value="1"/>
</dbReference>
<accession>A0A0K9NW95</accession>
<comment type="caution">
    <text evidence="4">The sequence shown here is derived from an EMBL/GenBank/DDBJ whole genome shotgun (WGS) entry which is preliminary data.</text>
</comment>
<dbReference type="OMA" id="CCHYHSC"/>
<protein>
    <submittedName>
        <fullName evidence="4">Uncharacterized protein</fullName>
    </submittedName>
</protein>
<dbReference type="EMBL" id="LFYR01001565">
    <property type="protein sequence ID" value="KMZ60918.1"/>
    <property type="molecule type" value="Genomic_DNA"/>
</dbReference>
<keyword evidence="5" id="KW-1185">Reference proteome</keyword>
<organism evidence="4 5">
    <name type="scientific">Zostera marina</name>
    <name type="common">Eelgrass</name>
    <dbReference type="NCBI Taxonomy" id="29655"/>
    <lineage>
        <taxon>Eukaryota</taxon>
        <taxon>Viridiplantae</taxon>
        <taxon>Streptophyta</taxon>
        <taxon>Embryophyta</taxon>
        <taxon>Tracheophyta</taxon>
        <taxon>Spermatophyta</taxon>
        <taxon>Magnoliopsida</taxon>
        <taxon>Liliopsida</taxon>
        <taxon>Zosteraceae</taxon>
        <taxon>Zostera</taxon>
    </lineage>
</organism>
<feature type="domain" description="Probable zinc-ribbon" evidence="2">
    <location>
        <begin position="433"/>
        <end position="475"/>
    </location>
</feature>
<dbReference type="OrthoDB" id="1930285at2759"/>
<dbReference type="PANTHER" id="PTHR31105:SF38">
    <property type="entry name" value="PROTEIN ENHANCED DISEASE RESISTANCE 4"/>
    <property type="match status" value="1"/>
</dbReference>
<evidence type="ECO:0000256" key="1">
    <source>
        <dbReference type="SAM" id="MobiDB-lite"/>
    </source>
</evidence>
<dbReference type="STRING" id="29655.A0A0K9NW95"/>
<dbReference type="Pfam" id="PF11331">
    <property type="entry name" value="Zn_ribbon_12"/>
    <property type="match status" value="1"/>
</dbReference>
<gene>
    <name evidence="4" type="ORF">ZOSMA_56G01520</name>
</gene>
<proteinExistence type="predicted"/>
<evidence type="ECO:0000313" key="4">
    <source>
        <dbReference type="EMBL" id="KMZ60918.1"/>
    </source>
</evidence>
<sequence>MENSVPKAKKVRFVKCPKCQNLLQERDDVPVYRCGVCDTILQAKYSMQRHAVKSPPAQSDITDEQNSENDAPNLSVESANLGLNREENLKNEQNKDGETLECLGERITKNLNLGKDESEMLSSQEKEKEFIEEKRVVDGTKGNDGISPINQGIVLSLDERGKDEISVSEFKEIQGRSVMISSSASLPLLSSSYHEMEDENSHPPSQVQETPKDVIINQIQSNIMPRGSEAKGSFNLEIHKPTQHIKENKSSTSSQWNDQDSNVQSRAELLRRVDELRYQLVQDESDMYGTSHLQFKSSRLAHRRSLHHTSMMRMQESEPEIYDHSLEEGLRLSRQNVPNCVHCHALPPPPLGIFCINGLCMSCCHIYCSSSQSTMSGSGDWQYHASPSKPSYFLRSNSSSTDTEDLWLARSEQQQNVKKDHRVTKRHCRPIFGGANLITCYKCHKLIQMPDDMVISRRINKLRCGSCYKILTFEIPKELSREEIASNLLSNSYHSVVDSGPSSTAKSFSREGLNTIDVEGDKKKLSSLHSLMGYSSARDIIFQLSSDED</sequence>
<dbReference type="AlphaFoldDB" id="A0A0K9NW95"/>
<feature type="region of interest" description="Disordered" evidence="1">
    <location>
        <begin position="51"/>
        <end position="85"/>
    </location>
</feature>
<name>A0A0K9NW95_ZOSMR</name>
<dbReference type="InterPro" id="IPR055126">
    <property type="entry name" value="EDR4-like_N"/>
</dbReference>
<evidence type="ECO:0000259" key="3">
    <source>
        <dbReference type="Pfam" id="PF22910"/>
    </source>
</evidence>
<dbReference type="InterPro" id="IPR021480">
    <property type="entry name" value="Zinc_ribbon_12"/>
</dbReference>
<dbReference type="Proteomes" id="UP000036987">
    <property type="component" value="Unassembled WGS sequence"/>
</dbReference>